<dbReference type="InterPro" id="IPR049192">
    <property type="entry name" value="DUF4246_C"/>
</dbReference>
<dbReference type="InterPro" id="IPR049207">
    <property type="entry name" value="DUF4246_N"/>
</dbReference>
<name>A0ABP0D0E5_9PEZI</name>
<evidence type="ECO:0000259" key="3">
    <source>
        <dbReference type="Pfam" id="PF21666"/>
    </source>
</evidence>
<reference evidence="4 5" key="1">
    <citation type="submission" date="2024-01" db="EMBL/GenBank/DDBJ databases">
        <authorList>
            <person name="Allen C."/>
            <person name="Tagirdzhanova G."/>
        </authorList>
    </citation>
    <scope>NUCLEOTIDE SEQUENCE [LARGE SCALE GENOMIC DNA]</scope>
</reference>
<evidence type="ECO:0000313" key="4">
    <source>
        <dbReference type="EMBL" id="CAK7237879.1"/>
    </source>
</evidence>
<dbReference type="PANTHER" id="PTHR33119">
    <property type="entry name" value="IFI3P"/>
    <property type="match status" value="1"/>
</dbReference>
<feature type="domain" description="DUF4246" evidence="2">
    <location>
        <begin position="224"/>
        <end position="689"/>
    </location>
</feature>
<evidence type="ECO:0000313" key="5">
    <source>
        <dbReference type="Proteomes" id="UP001642406"/>
    </source>
</evidence>
<evidence type="ECO:0000259" key="2">
    <source>
        <dbReference type="Pfam" id="PF14033"/>
    </source>
</evidence>
<comment type="caution">
    <text evidence="4">The sequence shown here is derived from an EMBL/GenBank/DDBJ whole genome shotgun (WGS) entry which is preliminary data.</text>
</comment>
<dbReference type="InterPro" id="IPR025340">
    <property type="entry name" value="DUF4246"/>
</dbReference>
<feature type="domain" description="DUF4246" evidence="3">
    <location>
        <begin position="20"/>
        <end position="77"/>
    </location>
</feature>
<sequence length="755" mass="84723">YRDEENDAMFDNSGHGLLRVPGCGYSVVAERAVEHRFAHGFHDWAQDRVTEREVHMLRFMNYVTDQPDWYDAVLHNEGGTFRRWELEAVAMWPLLSPRALAWCRAELRDKAERFSTTEGGLVTVFNAGARVCKADGLLAPELVGRLAAYVEALAQDKAAAEPLVTANAACEAEDDTDSDNINQESDDNNDNDNEDYANRSNSGGNSPAGPSRAASQVNLQETPGLIDPDWLPLVYGQTPVLVQGGRVGCTNAVDAMLRGVLEPLTVHQWPRHLERPRRGGWQPAWDGRGRRLYDEHSYRFSPQFQWLPCEVQFAPVPGNAESVRITSYINNLHPIRHYALYRDIEVCIAAAIPAWNEVLLLRSKGPHPSHFQGRDPPRIRTFGTTWSPPPPAWAAGLKALDEAPDKSTPEYQAARAQVLAYLCEPENPLAVRTPWYERNLDVDYKVSYAASQKYNYIKAWDHPEPGISFTYEQWKAGEASAPVVLPSKELRVKLADHEYYTVSLADTFQAQGLQVVVEIRSLELQPGDIAPRTSWQLTGTLNDHIVATAVVYFASENVTADSAAFDVRVEPDIDPLLYNLDPRGGAPYHPCWALADVYGVVPEPAPGQDSSPDFSGFVPATQELGTVLAPDGRLVVYPNAVQHRLRTLALQDPTRLGRRRFLMLHLVDPYYRVVSTRNVPPQQRAWWTAAGWDRIDWAARNMPPELVCMIGDDVFAAPWPPSPEKAHRLWTRARREQDAVQGATFSKMYKSRFMM</sequence>
<proteinExistence type="predicted"/>
<dbReference type="Pfam" id="PF14033">
    <property type="entry name" value="DUF4246"/>
    <property type="match status" value="2"/>
</dbReference>
<evidence type="ECO:0000256" key="1">
    <source>
        <dbReference type="SAM" id="MobiDB-lite"/>
    </source>
</evidence>
<feature type="compositionally biased region" description="Low complexity" evidence="1">
    <location>
        <begin position="198"/>
        <end position="215"/>
    </location>
</feature>
<protein>
    <submittedName>
        <fullName evidence="4">Uncharacterized protein</fullName>
    </submittedName>
</protein>
<feature type="non-terminal residue" evidence="4">
    <location>
        <position position="1"/>
    </location>
</feature>
<gene>
    <name evidence="4" type="ORF">SBRCBS47491_010188</name>
</gene>
<feature type="compositionally biased region" description="Acidic residues" evidence="1">
    <location>
        <begin position="171"/>
        <end position="195"/>
    </location>
</feature>
<organism evidence="4 5">
    <name type="scientific">Sporothrix bragantina</name>
    <dbReference type="NCBI Taxonomy" id="671064"/>
    <lineage>
        <taxon>Eukaryota</taxon>
        <taxon>Fungi</taxon>
        <taxon>Dikarya</taxon>
        <taxon>Ascomycota</taxon>
        <taxon>Pezizomycotina</taxon>
        <taxon>Sordariomycetes</taxon>
        <taxon>Sordariomycetidae</taxon>
        <taxon>Ophiostomatales</taxon>
        <taxon>Ophiostomataceae</taxon>
        <taxon>Sporothrix</taxon>
    </lineage>
</organism>
<dbReference type="PANTHER" id="PTHR33119:SF1">
    <property type="entry name" value="FE2OG DIOXYGENASE DOMAIN-CONTAINING PROTEIN"/>
    <property type="match status" value="1"/>
</dbReference>
<dbReference type="Pfam" id="PF21666">
    <property type="entry name" value="DUF4246_N"/>
    <property type="match status" value="1"/>
</dbReference>
<feature type="region of interest" description="Disordered" evidence="1">
    <location>
        <begin position="171"/>
        <end position="216"/>
    </location>
</feature>
<keyword evidence="5" id="KW-1185">Reference proteome</keyword>
<accession>A0ABP0D0E5</accession>
<dbReference type="EMBL" id="CAWUHC010000217">
    <property type="protein sequence ID" value="CAK7237879.1"/>
    <property type="molecule type" value="Genomic_DNA"/>
</dbReference>
<feature type="domain" description="DUF4246" evidence="2">
    <location>
        <begin position="99"/>
        <end position="158"/>
    </location>
</feature>
<dbReference type="Proteomes" id="UP001642406">
    <property type="component" value="Unassembled WGS sequence"/>
</dbReference>